<comment type="subcellular location">
    <subcellularLocation>
        <location evidence="1">Secreted</location>
    </subcellularLocation>
</comment>
<dbReference type="GO" id="GO:0005615">
    <property type="term" value="C:extracellular space"/>
    <property type="evidence" value="ECO:0007669"/>
    <property type="project" value="TreeGrafter"/>
</dbReference>
<evidence type="ECO:0000256" key="2">
    <source>
        <dbReference type="ARBA" id="ARBA00006686"/>
    </source>
</evidence>
<dbReference type="EMBL" id="WJQU01000003">
    <property type="protein sequence ID" value="KAJ6639119.1"/>
    <property type="molecule type" value="Genomic_DNA"/>
</dbReference>
<dbReference type="Proteomes" id="UP001151699">
    <property type="component" value="Chromosome X"/>
</dbReference>
<sequence>NCQEKYSPRRKYIESSDVIEIPEEVPTSSKQHVNYESENIFEMSVEMARRISSLENVTQFIDEFISKDSADPRETLLLERYSEVLAQERSAGLMAQPAICSPQLAVVSLRPEHEPEDPSVMYFPSCTRIKQCGGCCQHKLLECQPVETEIKTFVVIKSQFTGNIKMPLKEKVPVVVEEHTKCKCDCIVKEQDCKTHQIYLPSQCKCECVNVDDRNKCLRHTSKIWDESDCSCRCRESSKECTTGTYYDENTCGCSGETSITVNPGKQTVVDRKRFILKPISVVQSDELKYQTKIK</sequence>
<dbReference type="OrthoDB" id="8878063at2759"/>
<dbReference type="AlphaFoldDB" id="A0A9Q0MX43"/>
<evidence type="ECO:0000259" key="8">
    <source>
        <dbReference type="PROSITE" id="PS50278"/>
    </source>
</evidence>
<evidence type="ECO:0000256" key="6">
    <source>
        <dbReference type="ARBA" id="ARBA00023246"/>
    </source>
</evidence>
<keyword evidence="4" id="KW-0732">Signal</keyword>
<accession>A0A9Q0MX43</accession>
<dbReference type="InterPro" id="IPR029034">
    <property type="entry name" value="Cystine-knot_cytokine"/>
</dbReference>
<evidence type="ECO:0000256" key="1">
    <source>
        <dbReference type="ARBA" id="ARBA00004613"/>
    </source>
</evidence>
<comment type="similarity">
    <text evidence="2 7">Belongs to the PDGF/VEGF growth factor family.</text>
</comment>
<proteinExistence type="inferred from homology"/>
<dbReference type="Pfam" id="PF00341">
    <property type="entry name" value="PDGF"/>
    <property type="match status" value="1"/>
</dbReference>
<feature type="domain" description="Platelet-derived growth factor (PDGF) family profile" evidence="8">
    <location>
        <begin position="83"/>
        <end position="189"/>
    </location>
</feature>
<dbReference type="PROSITE" id="PS50278">
    <property type="entry name" value="PDGF_2"/>
    <property type="match status" value="1"/>
</dbReference>
<dbReference type="GO" id="GO:0008083">
    <property type="term" value="F:growth factor activity"/>
    <property type="evidence" value="ECO:0007669"/>
    <property type="project" value="UniProtKB-KW"/>
</dbReference>
<dbReference type="GO" id="GO:0016020">
    <property type="term" value="C:membrane"/>
    <property type="evidence" value="ECO:0007669"/>
    <property type="project" value="InterPro"/>
</dbReference>
<gene>
    <name evidence="9" type="primary">VEGFA</name>
    <name evidence="9" type="ORF">Bhyg_11858</name>
</gene>
<dbReference type="InterPro" id="IPR004153">
    <property type="entry name" value="CXCXC_repeat"/>
</dbReference>
<dbReference type="Gene3D" id="2.10.90.10">
    <property type="entry name" value="Cystine-knot cytokines"/>
    <property type="match status" value="1"/>
</dbReference>
<dbReference type="GO" id="GO:0008284">
    <property type="term" value="P:positive regulation of cell population proliferation"/>
    <property type="evidence" value="ECO:0007669"/>
    <property type="project" value="TreeGrafter"/>
</dbReference>
<dbReference type="InterPro" id="IPR000072">
    <property type="entry name" value="PDGF/VEGF_dom"/>
</dbReference>
<evidence type="ECO:0000256" key="5">
    <source>
        <dbReference type="ARBA" id="ARBA00023030"/>
    </source>
</evidence>
<evidence type="ECO:0000313" key="9">
    <source>
        <dbReference type="EMBL" id="KAJ6639119.1"/>
    </source>
</evidence>
<feature type="non-terminal residue" evidence="9">
    <location>
        <position position="295"/>
    </location>
</feature>
<dbReference type="GO" id="GO:0051781">
    <property type="term" value="P:positive regulation of cell division"/>
    <property type="evidence" value="ECO:0007669"/>
    <property type="project" value="UniProtKB-KW"/>
</dbReference>
<evidence type="ECO:0000256" key="3">
    <source>
        <dbReference type="ARBA" id="ARBA00022525"/>
    </source>
</evidence>
<keyword evidence="10" id="KW-1185">Reference proteome</keyword>
<dbReference type="SMART" id="SM00141">
    <property type="entry name" value="PDGF"/>
    <property type="match status" value="1"/>
</dbReference>
<dbReference type="PANTHER" id="PTHR11633:SF1">
    <property type="entry name" value="LD28763P"/>
    <property type="match status" value="1"/>
</dbReference>
<name>A0A9Q0MX43_9DIPT</name>
<evidence type="ECO:0000256" key="4">
    <source>
        <dbReference type="ARBA" id="ARBA00022729"/>
    </source>
</evidence>
<dbReference type="GO" id="GO:0070851">
    <property type="term" value="F:growth factor receptor binding"/>
    <property type="evidence" value="ECO:0007669"/>
    <property type="project" value="TreeGrafter"/>
</dbReference>
<evidence type="ECO:0000313" key="10">
    <source>
        <dbReference type="Proteomes" id="UP001151699"/>
    </source>
</evidence>
<protein>
    <submittedName>
        <fullName evidence="9">Vascular endothelial growth factor A</fullName>
    </submittedName>
</protein>
<keyword evidence="6" id="KW-0497">Mitogen</keyword>
<reference evidence="9" key="1">
    <citation type="submission" date="2022-07" db="EMBL/GenBank/DDBJ databases">
        <authorList>
            <person name="Trinca V."/>
            <person name="Uliana J.V.C."/>
            <person name="Torres T.T."/>
            <person name="Ward R.J."/>
            <person name="Monesi N."/>
        </authorList>
    </citation>
    <scope>NUCLEOTIDE SEQUENCE</scope>
    <source>
        <strain evidence="9">HSMRA1968</strain>
        <tissue evidence="9">Whole embryos</tissue>
    </source>
</reference>
<keyword evidence="5 7" id="KW-0339">Growth factor</keyword>
<dbReference type="PANTHER" id="PTHR11633">
    <property type="entry name" value="PLATELET-DERIVED GROWTH FACTOR"/>
    <property type="match status" value="1"/>
</dbReference>
<evidence type="ECO:0000256" key="7">
    <source>
        <dbReference type="RuleBase" id="RU003818"/>
    </source>
</evidence>
<organism evidence="9 10">
    <name type="scientific">Pseudolycoriella hygida</name>
    <dbReference type="NCBI Taxonomy" id="35572"/>
    <lineage>
        <taxon>Eukaryota</taxon>
        <taxon>Metazoa</taxon>
        <taxon>Ecdysozoa</taxon>
        <taxon>Arthropoda</taxon>
        <taxon>Hexapoda</taxon>
        <taxon>Insecta</taxon>
        <taxon>Pterygota</taxon>
        <taxon>Neoptera</taxon>
        <taxon>Endopterygota</taxon>
        <taxon>Diptera</taxon>
        <taxon>Nematocera</taxon>
        <taxon>Sciaroidea</taxon>
        <taxon>Sciaridae</taxon>
        <taxon>Pseudolycoriella</taxon>
    </lineage>
</organism>
<keyword evidence="3" id="KW-0964">Secreted</keyword>
<comment type="caution">
    <text evidence="9">The sequence shown here is derived from an EMBL/GenBank/DDBJ whole genome shotgun (WGS) entry which is preliminary data.</text>
</comment>
<dbReference type="SUPFAM" id="SSF57501">
    <property type="entry name" value="Cystine-knot cytokines"/>
    <property type="match status" value="1"/>
</dbReference>
<dbReference type="Pfam" id="PF03128">
    <property type="entry name" value="CXCXC"/>
    <property type="match status" value="1"/>
</dbReference>
<feature type="non-terminal residue" evidence="9">
    <location>
        <position position="1"/>
    </location>
</feature>